<reference evidence="3" key="1">
    <citation type="submission" date="2017-09" db="EMBL/GenBank/DDBJ databases">
        <title>Depth-based differentiation of microbial function through sediment-hosted aquifers and enrichment of novel symbionts in the deep terrestrial subsurface.</title>
        <authorList>
            <person name="Probst A.J."/>
            <person name="Ladd B."/>
            <person name="Jarett J.K."/>
            <person name="Geller-Mcgrath D.E."/>
            <person name="Sieber C.M.K."/>
            <person name="Emerson J.B."/>
            <person name="Anantharaman K."/>
            <person name="Thomas B.C."/>
            <person name="Malmstrom R."/>
            <person name="Stieglmeier M."/>
            <person name="Klingl A."/>
            <person name="Woyke T."/>
            <person name="Ryan C.M."/>
            <person name="Banfield J.F."/>
        </authorList>
    </citation>
    <scope>NUCLEOTIDE SEQUENCE [LARGE SCALE GENOMIC DNA]</scope>
</reference>
<dbReference type="EMBL" id="PFBY01000039">
    <property type="protein sequence ID" value="PIR76155.1"/>
    <property type="molecule type" value="Genomic_DNA"/>
</dbReference>
<proteinExistence type="predicted"/>
<feature type="coiled-coil region" evidence="1">
    <location>
        <begin position="151"/>
        <end position="185"/>
    </location>
</feature>
<keyword evidence="1" id="KW-0175">Coiled coil</keyword>
<evidence type="ECO:0000313" key="2">
    <source>
        <dbReference type="EMBL" id="PIR76155.1"/>
    </source>
</evidence>
<gene>
    <name evidence="2" type="ORF">COU32_03600</name>
</gene>
<organism evidence="2 3">
    <name type="scientific">Candidatus Magasanikbacteria bacterium CG10_big_fil_rev_8_21_14_0_10_42_10</name>
    <dbReference type="NCBI Taxonomy" id="1974649"/>
    <lineage>
        <taxon>Bacteria</taxon>
        <taxon>Candidatus Magasanikiibacteriota</taxon>
    </lineage>
</organism>
<dbReference type="AlphaFoldDB" id="A0A2H0TVI4"/>
<sequence length="240" mass="27907">MDTVKQTQYTKQIFRTLYEFVVPVLPQDMGDEMRHALEHVEQDTELSRDDIEETMIVFGKRIWPYRKALQEIISLHEGALGEGFFRASLSRKMQKRFEEFRAHGGTVHDIYSGAPADFFSSEERIALNHALVDMDVHLKTYAIQSIKGTGRNQFHSSVEEFSKLLDELEEELGDIRIMADDAQEHPLIAREMREHIRGFEYGLVLLGQEYKKDQMEKADEHFSGRRRELQVRGFDAVNAV</sequence>
<evidence type="ECO:0000256" key="1">
    <source>
        <dbReference type="SAM" id="Coils"/>
    </source>
</evidence>
<comment type="caution">
    <text evidence="2">The sequence shown here is derived from an EMBL/GenBank/DDBJ whole genome shotgun (WGS) entry which is preliminary data.</text>
</comment>
<dbReference type="Proteomes" id="UP000231530">
    <property type="component" value="Unassembled WGS sequence"/>
</dbReference>
<accession>A0A2H0TVI4</accession>
<evidence type="ECO:0000313" key="3">
    <source>
        <dbReference type="Proteomes" id="UP000231530"/>
    </source>
</evidence>
<name>A0A2H0TVI4_9BACT</name>
<protein>
    <submittedName>
        <fullName evidence="2">Uncharacterized protein</fullName>
    </submittedName>
</protein>